<feature type="domain" description="ENTH" evidence="7">
    <location>
        <begin position="3"/>
        <end position="135"/>
    </location>
</feature>
<dbReference type="SMART" id="SM00273">
    <property type="entry name" value="ENTH"/>
    <property type="match status" value="1"/>
</dbReference>
<comment type="caution">
    <text evidence="8">The sequence shown here is derived from an EMBL/GenBank/DDBJ whole genome shotgun (WGS) entry which is preliminary data.</text>
</comment>
<dbReference type="Proteomes" id="UP000034805">
    <property type="component" value="Unassembled WGS sequence"/>
</dbReference>
<sequence>VKNIVHNYTDAEVKVREATSNDPWGPSSALMSEIAELTYSMPAFFEVMGMIWKRLNDHGKNWRHVHKALILLEYLVKAGSERVAQQCRENMITIQTLRDFQYVDRDGRDQGVAVREKARHLATLVRDEEKLQRLRTQALGARGHQATSDLPPPYPGQQTSIQREGYSRSWGSPSSVSSSSSPSRVASDLEQARPQTSGEEELQLQVALAMSREESEKATLPPPVALDIDEETQLQIALSLSEAEHQQALEESRREIRPGGAPPSGGPWDLNTVTAHIQAGSQPNSDPWDSLETSSPMPGICKPWVSPPPSYDIAVQPGQGLRVSPPDPWEAPNSIPSLQAASQPAQMGAVERISLAPHPGSSNGDPFSAMSEGSSVANTHQTLTTCRSGSPTDGDLFGESATEERQNGSKGGSPEAFDLSGLAEPLTEAVPRTCPNPEAFLGPNAASLVDLDNLIPSSSSVKPKNPFLSELKEPLLTNPFHSDQTVRTVQTLNQIHPSSASSQPPMALPYSTSLPLPLTHLPSSLPPSYSQPPAYPAGFGLTVVPDNLPEPLLPFSAAPPGGDQSSLHSQNPFL</sequence>
<dbReference type="PROSITE" id="PS50942">
    <property type="entry name" value="ENTH"/>
    <property type="match status" value="1"/>
</dbReference>
<dbReference type="InterPro" id="IPR008942">
    <property type="entry name" value="ENTH_VHS"/>
</dbReference>
<dbReference type="FunFam" id="1.25.40.90:FF:000006">
    <property type="entry name" value="Clathrin interactor 1"/>
    <property type="match status" value="1"/>
</dbReference>
<dbReference type="Pfam" id="PF01417">
    <property type="entry name" value="ENTH"/>
    <property type="match status" value="1"/>
</dbReference>
<dbReference type="InterPro" id="IPR013809">
    <property type="entry name" value="ENTH"/>
</dbReference>
<evidence type="ECO:0000256" key="5">
    <source>
        <dbReference type="ARBA" id="ARBA00023121"/>
    </source>
</evidence>
<feature type="region of interest" description="Disordered" evidence="6">
    <location>
        <begin position="355"/>
        <end position="419"/>
    </location>
</feature>
<dbReference type="CDD" id="cd16990">
    <property type="entry name" value="ENTH_Epsin"/>
    <property type="match status" value="1"/>
</dbReference>
<dbReference type="EMBL" id="JARO02009534">
    <property type="protein sequence ID" value="KPP61521.1"/>
    <property type="molecule type" value="Genomic_DNA"/>
</dbReference>
<proteinExistence type="inferred from homology"/>
<dbReference type="PANTHER" id="PTHR12276">
    <property type="entry name" value="EPSIN/ENT-RELATED"/>
    <property type="match status" value="1"/>
</dbReference>
<evidence type="ECO:0000256" key="1">
    <source>
        <dbReference type="ARBA" id="ARBA00004496"/>
    </source>
</evidence>
<dbReference type="GO" id="GO:0030125">
    <property type="term" value="C:clathrin vesicle coat"/>
    <property type="evidence" value="ECO:0007669"/>
    <property type="project" value="TreeGrafter"/>
</dbReference>
<protein>
    <submittedName>
        <fullName evidence="8">Epsin-3-like</fullName>
    </submittedName>
</protein>
<gene>
    <name evidence="8" type="ORF">Z043_120369</name>
</gene>
<dbReference type="AlphaFoldDB" id="A0A0N8JWP6"/>
<evidence type="ECO:0000256" key="4">
    <source>
        <dbReference type="ARBA" id="ARBA00022553"/>
    </source>
</evidence>
<evidence type="ECO:0000259" key="7">
    <source>
        <dbReference type="PROSITE" id="PS50942"/>
    </source>
</evidence>
<evidence type="ECO:0000256" key="6">
    <source>
        <dbReference type="SAM" id="MobiDB-lite"/>
    </source>
</evidence>
<feature type="region of interest" description="Disordered" evidence="6">
    <location>
        <begin position="243"/>
        <end position="271"/>
    </location>
</feature>
<feature type="region of interest" description="Disordered" evidence="6">
    <location>
        <begin position="139"/>
        <end position="204"/>
    </location>
</feature>
<dbReference type="PANTHER" id="PTHR12276:SF112">
    <property type="entry name" value="EPSIN 3A-RELATED"/>
    <property type="match status" value="1"/>
</dbReference>
<dbReference type="PROSITE" id="PS50330">
    <property type="entry name" value="UIM"/>
    <property type="match status" value="1"/>
</dbReference>
<dbReference type="SMART" id="SM00726">
    <property type="entry name" value="UIM"/>
    <property type="match status" value="2"/>
</dbReference>
<keyword evidence="4" id="KW-0597">Phosphoprotein</keyword>
<name>A0A0N8JWP6_SCLFO</name>
<dbReference type="GO" id="GO:0005543">
    <property type="term" value="F:phospholipid binding"/>
    <property type="evidence" value="ECO:0007669"/>
    <property type="project" value="TreeGrafter"/>
</dbReference>
<dbReference type="GO" id="GO:0006897">
    <property type="term" value="P:endocytosis"/>
    <property type="evidence" value="ECO:0007669"/>
    <property type="project" value="TreeGrafter"/>
</dbReference>
<comment type="subcellular location">
    <subcellularLocation>
        <location evidence="1">Cytoplasm</location>
    </subcellularLocation>
</comment>
<accession>A0A0N8JWP6</accession>
<dbReference type="Gene3D" id="1.25.40.90">
    <property type="match status" value="1"/>
</dbReference>
<dbReference type="GO" id="GO:0005886">
    <property type="term" value="C:plasma membrane"/>
    <property type="evidence" value="ECO:0007669"/>
    <property type="project" value="TreeGrafter"/>
</dbReference>
<dbReference type="GO" id="GO:0030276">
    <property type="term" value="F:clathrin binding"/>
    <property type="evidence" value="ECO:0007669"/>
    <property type="project" value="TreeGrafter"/>
</dbReference>
<evidence type="ECO:0000256" key="3">
    <source>
        <dbReference type="ARBA" id="ARBA00022490"/>
    </source>
</evidence>
<feature type="compositionally biased region" description="Low complexity" evidence="6">
    <location>
        <begin position="167"/>
        <end position="186"/>
    </location>
</feature>
<organism evidence="8 9">
    <name type="scientific">Scleropages formosus</name>
    <name type="common">Asian bonytongue</name>
    <name type="synonym">Osteoglossum formosum</name>
    <dbReference type="NCBI Taxonomy" id="113540"/>
    <lineage>
        <taxon>Eukaryota</taxon>
        <taxon>Metazoa</taxon>
        <taxon>Chordata</taxon>
        <taxon>Craniata</taxon>
        <taxon>Vertebrata</taxon>
        <taxon>Euteleostomi</taxon>
        <taxon>Actinopterygii</taxon>
        <taxon>Neopterygii</taxon>
        <taxon>Teleostei</taxon>
        <taxon>Osteoglossocephala</taxon>
        <taxon>Osteoglossomorpha</taxon>
        <taxon>Osteoglossiformes</taxon>
        <taxon>Osteoglossidae</taxon>
        <taxon>Scleropages</taxon>
    </lineage>
</organism>
<feature type="compositionally biased region" description="Basic and acidic residues" evidence="6">
    <location>
        <begin position="243"/>
        <end position="257"/>
    </location>
</feature>
<dbReference type="SUPFAM" id="SSF48464">
    <property type="entry name" value="ENTH/VHS domain"/>
    <property type="match status" value="1"/>
</dbReference>
<feature type="region of interest" description="Disordered" evidence="6">
    <location>
        <begin position="550"/>
        <end position="574"/>
    </location>
</feature>
<evidence type="ECO:0000313" key="9">
    <source>
        <dbReference type="Proteomes" id="UP000034805"/>
    </source>
</evidence>
<evidence type="ECO:0000313" key="8">
    <source>
        <dbReference type="EMBL" id="KPP61521.1"/>
    </source>
</evidence>
<dbReference type="STRING" id="113540.ENSSFOP00015066984"/>
<feature type="non-terminal residue" evidence="8">
    <location>
        <position position="1"/>
    </location>
</feature>
<keyword evidence="3" id="KW-0963">Cytoplasm</keyword>
<dbReference type="InterPro" id="IPR003903">
    <property type="entry name" value="UIM_dom"/>
</dbReference>
<keyword evidence="5" id="KW-0446">Lipid-binding</keyword>
<reference evidence="8 9" key="1">
    <citation type="submission" date="2015-08" db="EMBL/GenBank/DDBJ databases">
        <title>The genome of the Asian arowana (Scleropages formosus).</title>
        <authorList>
            <person name="Tan M.H."/>
            <person name="Gan H.M."/>
            <person name="Croft L.J."/>
            <person name="Austin C.M."/>
        </authorList>
    </citation>
    <scope>NUCLEOTIDE SEQUENCE [LARGE SCALE GENOMIC DNA]</scope>
    <source>
        <strain evidence="8">Aro1</strain>
    </source>
</reference>
<dbReference type="GO" id="GO:0005768">
    <property type="term" value="C:endosome"/>
    <property type="evidence" value="ECO:0007669"/>
    <property type="project" value="TreeGrafter"/>
</dbReference>
<feature type="compositionally biased region" description="Polar residues" evidence="6">
    <location>
        <begin position="563"/>
        <end position="574"/>
    </location>
</feature>
<evidence type="ECO:0000256" key="2">
    <source>
        <dbReference type="ARBA" id="ARBA00010130"/>
    </source>
</evidence>
<feature type="compositionally biased region" description="Polar residues" evidence="6">
    <location>
        <begin position="360"/>
        <end position="391"/>
    </location>
</feature>
<comment type="similarity">
    <text evidence="2">Belongs to the epsin family.</text>
</comment>